<dbReference type="OrthoDB" id="6284373at2759"/>
<evidence type="ECO:0000313" key="2">
    <source>
        <dbReference type="Proteomes" id="UP000299102"/>
    </source>
</evidence>
<protein>
    <submittedName>
        <fullName evidence="1">Uncharacterized protein</fullName>
    </submittedName>
</protein>
<dbReference type="Proteomes" id="UP000299102">
    <property type="component" value="Unassembled WGS sequence"/>
</dbReference>
<dbReference type="AlphaFoldDB" id="A0A4C1XJF8"/>
<sequence length="120" mass="14160">MAYLNQKARIELPEEWAEYVRGARQRPKLFNVIECSQDAFKGWTAFLKPFYKKTCPFPIRSVHEFRVQKEHPRLVFHRNFNNSPWESSVVNTPVSFRSMKAVNEGEFKLPGLAYNEKLPI</sequence>
<keyword evidence="2" id="KW-1185">Reference proteome</keyword>
<name>A0A4C1XJF8_EUMVA</name>
<proteinExistence type="predicted"/>
<evidence type="ECO:0000313" key="1">
    <source>
        <dbReference type="EMBL" id="GBP63911.1"/>
    </source>
</evidence>
<accession>A0A4C1XJF8</accession>
<reference evidence="1 2" key="1">
    <citation type="journal article" date="2019" name="Commun. Biol.">
        <title>The bagworm genome reveals a unique fibroin gene that provides high tensile strength.</title>
        <authorList>
            <person name="Kono N."/>
            <person name="Nakamura H."/>
            <person name="Ohtoshi R."/>
            <person name="Tomita M."/>
            <person name="Numata K."/>
            <person name="Arakawa K."/>
        </authorList>
    </citation>
    <scope>NUCLEOTIDE SEQUENCE [LARGE SCALE GENOMIC DNA]</scope>
</reference>
<gene>
    <name evidence="1" type="ORF">EVAR_39574_1</name>
</gene>
<dbReference type="EMBL" id="BGZK01000882">
    <property type="protein sequence ID" value="GBP63911.1"/>
    <property type="molecule type" value="Genomic_DNA"/>
</dbReference>
<organism evidence="1 2">
    <name type="scientific">Eumeta variegata</name>
    <name type="common">Bagworm moth</name>
    <name type="synonym">Eumeta japonica</name>
    <dbReference type="NCBI Taxonomy" id="151549"/>
    <lineage>
        <taxon>Eukaryota</taxon>
        <taxon>Metazoa</taxon>
        <taxon>Ecdysozoa</taxon>
        <taxon>Arthropoda</taxon>
        <taxon>Hexapoda</taxon>
        <taxon>Insecta</taxon>
        <taxon>Pterygota</taxon>
        <taxon>Neoptera</taxon>
        <taxon>Endopterygota</taxon>
        <taxon>Lepidoptera</taxon>
        <taxon>Glossata</taxon>
        <taxon>Ditrysia</taxon>
        <taxon>Tineoidea</taxon>
        <taxon>Psychidae</taxon>
        <taxon>Oiketicinae</taxon>
        <taxon>Eumeta</taxon>
    </lineage>
</organism>
<comment type="caution">
    <text evidence="1">The sequence shown here is derived from an EMBL/GenBank/DDBJ whole genome shotgun (WGS) entry which is preliminary data.</text>
</comment>